<evidence type="ECO:0000313" key="2">
    <source>
        <dbReference type="Proteomes" id="UP000245489"/>
    </source>
</evidence>
<name>A0A316EHB9_9BACT</name>
<protein>
    <recommendedName>
        <fullName evidence="3">Outer membrane protein with beta-barrel domain</fullName>
    </recommendedName>
</protein>
<keyword evidence="2" id="KW-1185">Reference proteome</keyword>
<dbReference type="RefSeq" id="WP_109744138.1">
    <property type="nucleotide sequence ID" value="NZ_QGGO01000020.1"/>
</dbReference>
<dbReference type="OrthoDB" id="597504at2"/>
<dbReference type="EMBL" id="QGGO01000020">
    <property type="protein sequence ID" value="PWK22380.1"/>
    <property type="molecule type" value="Genomic_DNA"/>
</dbReference>
<reference evidence="1 2" key="1">
    <citation type="submission" date="2018-05" db="EMBL/GenBank/DDBJ databases">
        <title>Genomic Encyclopedia of Archaeal and Bacterial Type Strains, Phase II (KMG-II): from individual species to whole genera.</title>
        <authorList>
            <person name="Goeker M."/>
        </authorList>
    </citation>
    <scope>NUCLEOTIDE SEQUENCE [LARGE SCALE GENOMIC DNA]</scope>
    <source>
        <strain evidence="1 2">DSM 22214</strain>
    </source>
</reference>
<gene>
    <name evidence="1" type="ORF">LV89_03445</name>
</gene>
<accession>A0A316EHB9</accession>
<comment type="caution">
    <text evidence="1">The sequence shown here is derived from an EMBL/GenBank/DDBJ whole genome shotgun (WGS) entry which is preliminary data.</text>
</comment>
<sequence>MRTAKLCILLVIVFFSEKSYAQLLIKKESLLNHENRKSVGIIFGTLGVGLNFSYRCTQNKRLYLNGALTYIGYRKLIDYDYNAKTIIKINPDISMGHADLGIQYEIFKKSPVFLFGGISHFLGSKYAAKINTETGFDTKDLVLSSEDFGEIDFEIKWNKYNPYLGVGFGRPVSHKKVGFICEVGTYYIGSPKLYLNYTGVLSFTNIDEILPKIEHNMSGYAFLPYLRFNVNYCF</sequence>
<proteinExistence type="predicted"/>
<dbReference type="Proteomes" id="UP000245489">
    <property type="component" value="Unassembled WGS sequence"/>
</dbReference>
<evidence type="ECO:0008006" key="3">
    <source>
        <dbReference type="Google" id="ProtNLM"/>
    </source>
</evidence>
<dbReference type="Gene3D" id="2.40.160.170">
    <property type="match status" value="1"/>
</dbReference>
<dbReference type="AlphaFoldDB" id="A0A316EHB9"/>
<organism evidence="1 2">
    <name type="scientific">Arcicella aurantiaca</name>
    <dbReference type="NCBI Taxonomy" id="591202"/>
    <lineage>
        <taxon>Bacteria</taxon>
        <taxon>Pseudomonadati</taxon>
        <taxon>Bacteroidota</taxon>
        <taxon>Cytophagia</taxon>
        <taxon>Cytophagales</taxon>
        <taxon>Flectobacillaceae</taxon>
        <taxon>Arcicella</taxon>
    </lineage>
</organism>
<evidence type="ECO:0000313" key="1">
    <source>
        <dbReference type="EMBL" id="PWK22380.1"/>
    </source>
</evidence>